<proteinExistence type="predicted"/>
<organism evidence="1 2">
    <name type="scientific">Geothermobacter hydrogeniphilus</name>
    <dbReference type="NCBI Taxonomy" id="1969733"/>
    <lineage>
        <taxon>Bacteria</taxon>
        <taxon>Pseudomonadati</taxon>
        <taxon>Thermodesulfobacteriota</taxon>
        <taxon>Desulfuromonadia</taxon>
        <taxon>Desulfuromonadales</taxon>
        <taxon>Geothermobacteraceae</taxon>
        <taxon>Geothermobacter</taxon>
    </lineage>
</organism>
<name>A0A2K2H6C2_9BACT</name>
<protein>
    <recommendedName>
        <fullName evidence="3">Sulfatase-modifying factor enzyme 1</fullName>
    </recommendedName>
</protein>
<comment type="caution">
    <text evidence="1">The sequence shown here is derived from an EMBL/GenBank/DDBJ whole genome shotgun (WGS) entry which is preliminary data.</text>
</comment>
<evidence type="ECO:0008006" key="3">
    <source>
        <dbReference type="Google" id="ProtNLM"/>
    </source>
</evidence>
<dbReference type="EMBL" id="PPFX01000050">
    <property type="protein sequence ID" value="PNU18790.1"/>
    <property type="molecule type" value="Genomic_DNA"/>
</dbReference>
<dbReference type="AlphaFoldDB" id="A0A2K2H6C2"/>
<sequence>MNNGGFSGDACYGPAGNECHAKDLFWNVDQYDRPAASYAAAANEGRFYDASIPTTRDWQELIQAGLENPSNAWLWGSDGKYWYNGGFGNALVRWSGVGAGSWAPISSSTFSLDRGSGHRNFRYVYSN</sequence>
<dbReference type="Proteomes" id="UP000236340">
    <property type="component" value="Unassembled WGS sequence"/>
</dbReference>
<evidence type="ECO:0000313" key="2">
    <source>
        <dbReference type="Proteomes" id="UP000236340"/>
    </source>
</evidence>
<evidence type="ECO:0000313" key="1">
    <source>
        <dbReference type="EMBL" id="PNU18790.1"/>
    </source>
</evidence>
<gene>
    <name evidence="1" type="ORF">C2E25_15775</name>
</gene>
<accession>A0A2K2H6C2</accession>
<reference evidence="1 2" key="1">
    <citation type="journal article" date="2018" name="Genome Announc.">
        <title>Genome Sequence of Geothermobacter sp. HR-1 Iron Reducer from the Loihi Seamount.</title>
        <authorList>
            <person name="Smith H."/>
            <person name="Abuyen K."/>
            <person name="Tremblay J."/>
            <person name="Savalia P."/>
            <person name="Perez-Rodriguez I."/>
            <person name="Emerson D."/>
            <person name="Tully B."/>
            <person name="Amend J."/>
        </authorList>
    </citation>
    <scope>NUCLEOTIDE SEQUENCE [LARGE SCALE GENOMIC DNA]</scope>
    <source>
        <strain evidence="1 2">HR-1</strain>
    </source>
</reference>
<dbReference type="RefSeq" id="WP_103116686.1">
    <property type="nucleotide sequence ID" value="NZ_PPFX01000050.1"/>
</dbReference>